<comment type="caution">
    <text evidence="2">The sequence shown here is derived from an EMBL/GenBank/DDBJ whole genome shotgun (WGS) entry which is preliminary data.</text>
</comment>
<name>A0A8X7VNG8_BRACI</name>
<evidence type="ECO:0000313" key="3">
    <source>
        <dbReference type="Proteomes" id="UP000886595"/>
    </source>
</evidence>
<evidence type="ECO:0000256" key="1">
    <source>
        <dbReference type="SAM" id="MobiDB-lite"/>
    </source>
</evidence>
<dbReference type="AlphaFoldDB" id="A0A8X7VNG8"/>
<gene>
    <name evidence="2" type="ORF">Bca52824_017617</name>
</gene>
<evidence type="ECO:0000313" key="2">
    <source>
        <dbReference type="EMBL" id="KAG2314495.1"/>
    </source>
</evidence>
<dbReference type="EMBL" id="JAAMPC010000004">
    <property type="protein sequence ID" value="KAG2314495.1"/>
    <property type="molecule type" value="Genomic_DNA"/>
</dbReference>
<reference evidence="2 3" key="1">
    <citation type="submission" date="2020-02" db="EMBL/GenBank/DDBJ databases">
        <authorList>
            <person name="Ma Q."/>
            <person name="Huang Y."/>
            <person name="Song X."/>
            <person name="Pei D."/>
        </authorList>
    </citation>
    <scope>NUCLEOTIDE SEQUENCE [LARGE SCALE GENOMIC DNA]</scope>
    <source>
        <strain evidence="2">Sxm20200214</strain>
        <tissue evidence="2">Leaf</tissue>
    </source>
</reference>
<sequence length="131" mass="14438">MAAIDGHVESVVGRLGFERKIRELHDAISFLKAMEERAKTNVTDAMKDIQENVIQSILDFLRNPISSSSPHRTRSPSASVSGESLSEHSEQPSQHTPGEIHVDGFMYGDILGPTPTEVMQSFDQATAQVIY</sequence>
<feature type="region of interest" description="Disordered" evidence="1">
    <location>
        <begin position="64"/>
        <end position="106"/>
    </location>
</feature>
<keyword evidence="3" id="KW-1185">Reference proteome</keyword>
<protein>
    <submittedName>
        <fullName evidence="2">Uncharacterized protein</fullName>
    </submittedName>
</protein>
<proteinExistence type="predicted"/>
<feature type="compositionally biased region" description="Low complexity" evidence="1">
    <location>
        <begin position="66"/>
        <end position="79"/>
    </location>
</feature>
<dbReference type="Proteomes" id="UP000886595">
    <property type="component" value="Unassembled WGS sequence"/>
</dbReference>
<organism evidence="2 3">
    <name type="scientific">Brassica carinata</name>
    <name type="common">Ethiopian mustard</name>
    <name type="synonym">Abyssinian cabbage</name>
    <dbReference type="NCBI Taxonomy" id="52824"/>
    <lineage>
        <taxon>Eukaryota</taxon>
        <taxon>Viridiplantae</taxon>
        <taxon>Streptophyta</taxon>
        <taxon>Embryophyta</taxon>
        <taxon>Tracheophyta</taxon>
        <taxon>Spermatophyta</taxon>
        <taxon>Magnoliopsida</taxon>
        <taxon>eudicotyledons</taxon>
        <taxon>Gunneridae</taxon>
        <taxon>Pentapetalae</taxon>
        <taxon>rosids</taxon>
        <taxon>malvids</taxon>
        <taxon>Brassicales</taxon>
        <taxon>Brassicaceae</taxon>
        <taxon>Brassiceae</taxon>
        <taxon>Brassica</taxon>
    </lineage>
</organism>
<accession>A0A8X7VNG8</accession>